<feature type="transmembrane region" description="Helical" evidence="1">
    <location>
        <begin position="169"/>
        <end position="187"/>
    </location>
</feature>
<evidence type="ECO:0000313" key="2">
    <source>
        <dbReference type="EMBL" id="CDX01179.1"/>
    </source>
</evidence>
<keyword evidence="1" id="KW-0812">Transmembrane</keyword>
<feature type="transmembrane region" description="Helical" evidence="1">
    <location>
        <begin position="6"/>
        <end position="27"/>
    </location>
</feature>
<evidence type="ECO:0000256" key="1">
    <source>
        <dbReference type="SAM" id="Phobius"/>
    </source>
</evidence>
<dbReference type="EMBL" id="LOCK01000039">
    <property type="protein sequence ID" value="KTE90573.1"/>
    <property type="molecule type" value="Genomic_DNA"/>
</dbReference>
<dbReference type="EMBL" id="LK996017">
    <property type="protein sequence ID" value="CDX01179.1"/>
    <property type="molecule type" value="Genomic_DNA"/>
</dbReference>
<dbReference type="PANTHER" id="PTHR38095">
    <property type="entry name" value="ANAEROBIC DIMETHYL SULFOXIDE REDUCTASE CHAIN YNFH"/>
    <property type="match status" value="1"/>
</dbReference>
<keyword evidence="1" id="KW-0472">Membrane</keyword>
<name>A0A098AX13_DESHA</name>
<reference evidence="3 4" key="2">
    <citation type="submission" date="2015-12" db="EMBL/GenBank/DDBJ databases">
        <title>Draft Genome Sequence of Desulfitobacterium hafniense Strain DH, a Sulfate-reducing Bacterium Isolated from Paddy Soils.</title>
        <authorList>
            <person name="Bao P."/>
            <person name="Zhang X."/>
            <person name="Li G."/>
        </authorList>
    </citation>
    <scope>NUCLEOTIDE SEQUENCE [LARGE SCALE GENOMIC DNA]</scope>
    <source>
        <strain evidence="3 4">DH</strain>
    </source>
</reference>
<sequence length="263" mass="28394">MVQDVKLVIFSLGLQAAIGIMIAMMIAGKMNGRNEYKRASVASALLGTISLLAFVFYLGRPAFIFNAISQFSHSWLSRVLVFSLLFIGFAIIHAVVQYVNPAIKRFGWTAGAVGLIDVIFMANVYMSTSRPGWQSIVPLIDFLAVTMVLGIALFWTIQLSGTDIKNQKMYGLIGLSSAVILGVVTFLNYNGFDTQTTGLLLGIHLLLFLTGAVLLFIPSLKPAKEQTGSGRMAMVYIGTAALGGSLMVSRYLFYAVLITGSGL</sequence>
<dbReference type="GO" id="GO:0009390">
    <property type="term" value="C:dimethyl sulfoxide reductase complex"/>
    <property type="evidence" value="ECO:0007669"/>
    <property type="project" value="TreeGrafter"/>
</dbReference>
<organism evidence="2">
    <name type="scientific">Desulfitobacterium hafniense</name>
    <name type="common">Desulfitobacterium frappieri</name>
    <dbReference type="NCBI Taxonomy" id="49338"/>
    <lineage>
        <taxon>Bacteria</taxon>
        <taxon>Bacillati</taxon>
        <taxon>Bacillota</taxon>
        <taxon>Clostridia</taxon>
        <taxon>Eubacteriales</taxon>
        <taxon>Desulfitobacteriaceae</taxon>
        <taxon>Desulfitobacterium</taxon>
    </lineage>
</organism>
<feature type="transmembrane region" description="Helical" evidence="1">
    <location>
        <begin position="106"/>
        <end position="126"/>
    </location>
</feature>
<dbReference type="InterPro" id="IPR007059">
    <property type="entry name" value="DmsC"/>
</dbReference>
<accession>A0A098AX13</accession>
<dbReference type="PATRIC" id="fig|49338.4.peg.1398"/>
<feature type="transmembrane region" description="Helical" evidence="1">
    <location>
        <begin position="232"/>
        <end position="253"/>
    </location>
</feature>
<dbReference type="GO" id="GO:0005886">
    <property type="term" value="C:plasma membrane"/>
    <property type="evidence" value="ECO:0007669"/>
    <property type="project" value="TreeGrafter"/>
</dbReference>
<evidence type="ECO:0000313" key="4">
    <source>
        <dbReference type="Proteomes" id="UP000054623"/>
    </source>
</evidence>
<dbReference type="PANTHER" id="PTHR38095:SF1">
    <property type="entry name" value="ANAEROBIC DIMETHYL SULFOXIDE REDUCTASE CHAIN YNFH"/>
    <property type="match status" value="1"/>
</dbReference>
<dbReference type="GO" id="GO:0019645">
    <property type="term" value="P:anaerobic electron transport chain"/>
    <property type="evidence" value="ECO:0007669"/>
    <property type="project" value="InterPro"/>
</dbReference>
<gene>
    <name evidence="3" type="ORF">AT727_08245</name>
    <name evidence="2" type="ORF">DPCES_1292</name>
</gene>
<keyword evidence="1" id="KW-1133">Transmembrane helix</keyword>
<dbReference type="OrthoDB" id="9933703at2"/>
<protein>
    <submittedName>
        <fullName evidence="3">DMSO reductase</fullName>
    </submittedName>
    <submittedName>
        <fullName evidence="2">Molybdopterin oxidoreductase anchor subunit</fullName>
    </submittedName>
</protein>
<dbReference type="Pfam" id="PF04976">
    <property type="entry name" value="DmsC"/>
    <property type="match status" value="1"/>
</dbReference>
<feature type="transmembrane region" description="Helical" evidence="1">
    <location>
        <begin position="39"/>
        <end position="59"/>
    </location>
</feature>
<reference evidence="2" key="1">
    <citation type="submission" date="2014-07" db="EMBL/GenBank/DDBJ databases">
        <authorList>
            <person name="Hornung V.Bastian."/>
        </authorList>
    </citation>
    <scope>NUCLEOTIDE SEQUENCE</scope>
    <source>
        <strain evidence="2">PCE-S</strain>
    </source>
</reference>
<dbReference type="GO" id="GO:0009389">
    <property type="term" value="F:dimethyl sulfoxide reductase activity"/>
    <property type="evidence" value="ECO:0007669"/>
    <property type="project" value="TreeGrafter"/>
</dbReference>
<dbReference type="AlphaFoldDB" id="A0A098AX13"/>
<dbReference type="RefSeq" id="WP_005814566.1">
    <property type="nucleotide sequence ID" value="NZ_CABKQQ010000051.1"/>
</dbReference>
<feature type="transmembrane region" description="Helical" evidence="1">
    <location>
        <begin position="199"/>
        <end position="220"/>
    </location>
</feature>
<evidence type="ECO:0000313" key="3">
    <source>
        <dbReference type="EMBL" id="KTE90573.1"/>
    </source>
</evidence>
<feature type="transmembrane region" description="Helical" evidence="1">
    <location>
        <begin position="132"/>
        <end position="157"/>
    </location>
</feature>
<proteinExistence type="predicted"/>
<dbReference type="Proteomes" id="UP000054623">
    <property type="component" value="Unassembled WGS sequence"/>
</dbReference>
<feature type="transmembrane region" description="Helical" evidence="1">
    <location>
        <begin position="79"/>
        <end position="99"/>
    </location>
</feature>